<evidence type="ECO:0000256" key="1">
    <source>
        <dbReference type="ARBA" id="ARBA00004167"/>
    </source>
</evidence>
<dbReference type="SMART" id="SM00219">
    <property type="entry name" value="TyrKc"/>
    <property type="match status" value="1"/>
</dbReference>
<dbReference type="PROSITE" id="PS00109">
    <property type="entry name" value="PROTEIN_KINASE_TYR"/>
    <property type="match status" value="1"/>
</dbReference>
<dbReference type="EMBL" id="GBHO01043462">
    <property type="protein sequence ID" value="JAG00142.1"/>
    <property type="molecule type" value="Transcribed_RNA"/>
</dbReference>
<evidence type="ECO:0000313" key="24">
    <source>
        <dbReference type="EMBL" id="JAG30681.1"/>
    </source>
</evidence>
<keyword evidence="11 21" id="KW-1133">Transmembrane helix</keyword>
<dbReference type="PANTHER" id="PTHR24416:SF489">
    <property type="entry name" value="PROTEIN KINASE DOMAIN-CONTAINING PROTEIN"/>
    <property type="match status" value="1"/>
</dbReference>
<keyword evidence="15 24" id="KW-0675">Receptor</keyword>
<evidence type="ECO:0000256" key="20">
    <source>
        <dbReference type="PROSITE-ProRule" id="PRU10141"/>
    </source>
</evidence>
<dbReference type="Pfam" id="PF07714">
    <property type="entry name" value="PK_Tyr_Ser-Thr"/>
    <property type="match status" value="1"/>
</dbReference>
<dbReference type="Gene3D" id="3.30.200.20">
    <property type="entry name" value="Phosphorylase Kinase, domain 1"/>
    <property type="match status" value="1"/>
</dbReference>
<dbReference type="InterPro" id="IPR008266">
    <property type="entry name" value="Tyr_kinase_AS"/>
</dbReference>
<evidence type="ECO:0000256" key="9">
    <source>
        <dbReference type="ARBA" id="ARBA00022777"/>
    </source>
</evidence>
<evidence type="ECO:0000256" key="4">
    <source>
        <dbReference type="ARBA" id="ARBA00022679"/>
    </source>
</evidence>
<evidence type="ECO:0000256" key="7">
    <source>
        <dbReference type="ARBA" id="ARBA00022737"/>
    </source>
</evidence>
<keyword evidence="8 20" id="KW-0547">Nucleotide-binding</keyword>
<feature type="binding site" evidence="20">
    <location>
        <position position="127"/>
    </location>
    <ligand>
        <name>ATP</name>
        <dbReference type="ChEBI" id="CHEBI:30616"/>
    </ligand>
</feature>
<gene>
    <name evidence="24" type="primary">ILPR_1</name>
    <name evidence="23" type="synonym">ILPR_0</name>
    <name evidence="24" type="ORF">CM83_82724</name>
    <name evidence="23" type="ORF">CM83_82727</name>
</gene>
<accession>A0A0A9YGC2</accession>
<keyword evidence="17" id="KW-0393">Immunoglobulin domain</keyword>
<evidence type="ECO:0000256" key="3">
    <source>
        <dbReference type="ARBA" id="ARBA00022553"/>
    </source>
</evidence>
<dbReference type="CDD" id="cd00192">
    <property type="entry name" value="PTKc"/>
    <property type="match status" value="1"/>
</dbReference>
<evidence type="ECO:0000256" key="12">
    <source>
        <dbReference type="ARBA" id="ARBA00023136"/>
    </source>
</evidence>
<evidence type="ECO:0000256" key="14">
    <source>
        <dbReference type="ARBA" id="ARBA00023157"/>
    </source>
</evidence>
<keyword evidence="3" id="KW-0597">Phosphoprotein</keyword>
<sequence>MFTGVEFLDGTVESTCIVDWIAKPLNTACETAWVVVNIVGIGLMLLVVTIGFLVIKHRYDKKVQLTQKYMKSLGIDLSVTAMNSLDKWEIAKDRVVINRTLGQGAFGTVYGGEAYFDENGWMAVAVKTLKVGSTTEEKLDFLSEAEVMKRFDHKNIVQLLAVCTKSEPVYTIMEFMLYGDLKTFLLARRHLVNDGQHDDSDEISSKMLTNMALDIARALSYLAELKYVHRDVACRNCLINASRVVKLGDFGMTRPMCDNDYYRFNRKGMLPVRWMAPESLMLGVFTPASDVWSYGVVLYEIITFGNFPFQGMSNNQVLDYVKVGNTLSIPAGVKANLETLIKSCWHIDSHKRPPAAEIVEFLANSPRIISPCLDVPLSSVPPMEDTTFGIQFSEGKTRKFSMTLRQRVSNSPSNDVRPLWADFSEPLLLNNHATGSNFITEDIALDQDTNFPL</sequence>
<proteinExistence type="predicted"/>
<dbReference type="InterPro" id="IPR011009">
    <property type="entry name" value="Kinase-like_dom_sf"/>
</dbReference>
<dbReference type="GO" id="GO:0004714">
    <property type="term" value="F:transmembrane receptor protein tyrosine kinase activity"/>
    <property type="evidence" value="ECO:0007669"/>
    <property type="project" value="UniProtKB-EC"/>
</dbReference>
<dbReference type="PANTHER" id="PTHR24416">
    <property type="entry name" value="TYROSINE-PROTEIN KINASE RECEPTOR"/>
    <property type="match status" value="1"/>
</dbReference>
<keyword evidence="16" id="KW-0325">Glycoprotein</keyword>
<name>A0A0A9YGC2_LYGHE</name>
<evidence type="ECO:0000256" key="11">
    <source>
        <dbReference type="ARBA" id="ARBA00022989"/>
    </source>
</evidence>
<dbReference type="GO" id="GO:0005524">
    <property type="term" value="F:ATP binding"/>
    <property type="evidence" value="ECO:0007669"/>
    <property type="project" value="UniProtKB-UniRule"/>
</dbReference>
<organism evidence="24">
    <name type="scientific">Lygus hesperus</name>
    <name type="common">Western plant bug</name>
    <dbReference type="NCBI Taxonomy" id="30085"/>
    <lineage>
        <taxon>Eukaryota</taxon>
        <taxon>Metazoa</taxon>
        <taxon>Ecdysozoa</taxon>
        <taxon>Arthropoda</taxon>
        <taxon>Hexapoda</taxon>
        <taxon>Insecta</taxon>
        <taxon>Pterygota</taxon>
        <taxon>Neoptera</taxon>
        <taxon>Paraneoptera</taxon>
        <taxon>Hemiptera</taxon>
        <taxon>Heteroptera</taxon>
        <taxon>Panheteroptera</taxon>
        <taxon>Cimicomorpha</taxon>
        <taxon>Miridae</taxon>
        <taxon>Mirini</taxon>
        <taxon>Lygus</taxon>
    </lineage>
</organism>
<keyword evidence="14" id="KW-1015">Disulfide bond</keyword>
<dbReference type="InterPro" id="IPR000719">
    <property type="entry name" value="Prot_kinase_dom"/>
</dbReference>
<keyword evidence="7" id="KW-0677">Repeat</keyword>
<evidence type="ECO:0000256" key="18">
    <source>
        <dbReference type="ARBA" id="ARBA00051243"/>
    </source>
</evidence>
<keyword evidence="4" id="KW-0808">Transferase</keyword>
<dbReference type="PROSITE" id="PS00107">
    <property type="entry name" value="PROTEIN_KINASE_ATP"/>
    <property type="match status" value="1"/>
</dbReference>
<keyword evidence="6" id="KW-0732">Signal</keyword>
<dbReference type="GO" id="GO:0043235">
    <property type="term" value="C:receptor complex"/>
    <property type="evidence" value="ECO:0007669"/>
    <property type="project" value="TreeGrafter"/>
</dbReference>
<dbReference type="EMBL" id="GBHO01012923">
    <property type="protein sequence ID" value="JAG30681.1"/>
    <property type="molecule type" value="Transcribed_RNA"/>
</dbReference>
<dbReference type="FunFam" id="3.30.200.20:FF:000593">
    <property type="entry name" value="Predicted protein"/>
    <property type="match status" value="1"/>
</dbReference>
<evidence type="ECO:0000256" key="2">
    <source>
        <dbReference type="ARBA" id="ARBA00011902"/>
    </source>
</evidence>
<evidence type="ECO:0000313" key="23">
    <source>
        <dbReference type="EMBL" id="JAG00142.1"/>
    </source>
</evidence>
<dbReference type="GO" id="GO:0007169">
    <property type="term" value="P:cell surface receptor protein tyrosine kinase signaling pathway"/>
    <property type="evidence" value="ECO:0007669"/>
    <property type="project" value="TreeGrafter"/>
</dbReference>
<keyword evidence="5 21" id="KW-0812">Transmembrane</keyword>
<evidence type="ECO:0000256" key="19">
    <source>
        <dbReference type="ARBA" id="ARBA00056965"/>
    </source>
</evidence>
<keyword evidence="10 20" id="KW-0067">ATP-binding</keyword>
<dbReference type="Gene3D" id="1.10.510.10">
    <property type="entry name" value="Transferase(Phosphotransferase) domain 1"/>
    <property type="match status" value="1"/>
</dbReference>
<protein>
    <recommendedName>
        <fullName evidence="2">receptor protein-tyrosine kinase</fullName>
        <ecNumber evidence="2">2.7.10.1</ecNumber>
    </recommendedName>
</protein>
<reference evidence="24" key="1">
    <citation type="journal article" date="2014" name="PLoS ONE">
        <title>Transcriptome-Based Identification of ABC Transporters in the Western Tarnished Plant Bug Lygus hesperus.</title>
        <authorList>
            <person name="Hull J.J."/>
            <person name="Chaney K."/>
            <person name="Geib S.M."/>
            <person name="Fabrick J.A."/>
            <person name="Brent C.S."/>
            <person name="Walsh D."/>
            <person name="Lavine L.C."/>
        </authorList>
    </citation>
    <scope>NUCLEOTIDE SEQUENCE</scope>
</reference>
<dbReference type="SUPFAM" id="SSF56112">
    <property type="entry name" value="Protein kinase-like (PK-like)"/>
    <property type="match status" value="1"/>
</dbReference>
<dbReference type="AlphaFoldDB" id="A0A0A9YGC2"/>
<comment type="catalytic activity">
    <reaction evidence="18">
        <text>L-tyrosyl-[protein] + ATP = O-phospho-L-tyrosyl-[protein] + ADP + H(+)</text>
        <dbReference type="Rhea" id="RHEA:10596"/>
        <dbReference type="Rhea" id="RHEA-COMP:10136"/>
        <dbReference type="Rhea" id="RHEA-COMP:20101"/>
        <dbReference type="ChEBI" id="CHEBI:15378"/>
        <dbReference type="ChEBI" id="CHEBI:30616"/>
        <dbReference type="ChEBI" id="CHEBI:46858"/>
        <dbReference type="ChEBI" id="CHEBI:61978"/>
        <dbReference type="ChEBI" id="CHEBI:456216"/>
        <dbReference type="EC" id="2.7.10.1"/>
    </reaction>
</comment>
<dbReference type="InterPro" id="IPR001245">
    <property type="entry name" value="Ser-Thr/Tyr_kinase_cat_dom"/>
</dbReference>
<dbReference type="InterPro" id="IPR020635">
    <property type="entry name" value="Tyr_kinase_cat_dom"/>
</dbReference>
<evidence type="ECO:0000256" key="8">
    <source>
        <dbReference type="ARBA" id="ARBA00022741"/>
    </source>
</evidence>
<feature type="transmembrane region" description="Helical" evidence="21">
    <location>
        <begin position="32"/>
        <end position="55"/>
    </location>
</feature>
<evidence type="ECO:0000256" key="5">
    <source>
        <dbReference type="ARBA" id="ARBA00022692"/>
    </source>
</evidence>
<dbReference type="GO" id="GO:0005886">
    <property type="term" value="C:plasma membrane"/>
    <property type="evidence" value="ECO:0007669"/>
    <property type="project" value="TreeGrafter"/>
</dbReference>
<feature type="domain" description="Protein kinase" evidence="22">
    <location>
        <begin position="95"/>
        <end position="368"/>
    </location>
</feature>
<comment type="function">
    <text evidence="19">Receptor for basic fibroblast growth factor.</text>
</comment>
<keyword evidence="13" id="KW-0829">Tyrosine-protein kinase</keyword>
<keyword evidence="9" id="KW-0418">Kinase</keyword>
<evidence type="ECO:0000256" key="21">
    <source>
        <dbReference type="SAM" id="Phobius"/>
    </source>
</evidence>
<dbReference type="EC" id="2.7.10.1" evidence="2"/>
<dbReference type="PRINTS" id="PR00109">
    <property type="entry name" value="TYRKINASE"/>
</dbReference>
<evidence type="ECO:0000256" key="10">
    <source>
        <dbReference type="ARBA" id="ARBA00022840"/>
    </source>
</evidence>
<evidence type="ECO:0000259" key="22">
    <source>
        <dbReference type="PROSITE" id="PS50011"/>
    </source>
</evidence>
<dbReference type="FunFam" id="1.10.510.10:FF:001227">
    <property type="entry name" value="Tyrosine-protein kinase receptor"/>
    <property type="match status" value="1"/>
</dbReference>
<evidence type="ECO:0000256" key="6">
    <source>
        <dbReference type="ARBA" id="ARBA00022729"/>
    </source>
</evidence>
<dbReference type="InterPro" id="IPR050122">
    <property type="entry name" value="RTK"/>
</dbReference>
<reference evidence="24" key="2">
    <citation type="submission" date="2014-07" db="EMBL/GenBank/DDBJ databases">
        <authorList>
            <person name="Hull J."/>
        </authorList>
    </citation>
    <scope>NUCLEOTIDE SEQUENCE</scope>
</reference>
<evidence type="ECO:0000256" key="13">
    <source>
        <dbReference type="ARBA" id="ARBA00023137"/>
    </source>
</evidence>
<dbReference type="PROSITE" id="PS50011">
    <property type="entry name" value="PROTEIN_KINASE_DOM"/>
    <property type="match status" value="1"/>
</dbReference>
<evidence type="ECO:0000256" key="17">
    <source>
        <dbReference type="ARBA" id="ARBA00023319"/>
    </source>
</evidence>
<evidence type="ECO:0000256" key="15">
    <source>
        <dbReference type="ARBA" id="ARBA00023170"/>
    </source>
</evidence>
<keyword evidence="12 21" id="KW-0472">Membrane</keyword>
<comment type="subcellular location">
    <subcellularLocation>
        <location evidence="1">Membrane</location>
        <topology evidence="1">Single-pass membrane protein</topology>
    </subcellularLocation>
</comment>
<evidence type="ECO:0000256" key="16">
    <source>
        <dbReference type="ARBA" id="ARBA00023180"/>
    </source>
</evidence>
<dbReference type="InterPro" id="IPR017441">
    <property type="entry name" value="Protein_kinase_ATP_BS"/>
</dbReference>